<dbReference type="EMBL" id="CABFJX010000394">
    <property type="protein sequence ID" value="VTT78713.1"/>
    <property type="molecule type" value="Genomic_DNA"/>
</dbReference>
<proteinExistence type="predicted"/>
<gene>
    <name evidence="1" type="ORF">C2S_11208</name>
</gene>
<protein>
    <submittedName>
        <fullName evidence="1">Uncharacterized protein</fullName>
    </submittedName>
</protein>
<evidence type="ECO:0000313" key="2">
    <source>
        <dbReference type="Proteomes" id="UP000760494"/>
    </source>
</evidence>
<reference evidence="1" key="1">
    <citation type="submission" date="2019-05" db="EMBL/GenBank/DDBJ databases">
        <authorList>
            <person name="Piombo E."/>
        </authorList>
    </citation>
    <scope>NUCLEOTIDE SEQUENCE</scope>
    <source>
        <strain evidence="1">C2S</strain>
    </source>
</reference>
<sequence length="161" mass="18026">MQAGRAFRDVGINNVVQPNSFIGPLLAGDQVMIDEYTAYIQDEKARVGLYTAWLWYALAIDLNILLFSSLAMAVAREDAGLRDERPLSFPQRRAYGDGEAWDDNDDLEKKTRDLSTDVMLDVAKDIGRAVSSATIVNGLARINFRILRRSYSQIPELVAGW</sequence>
<dbReference type="Proteomes" id="UP000760494">
    <property type="component" value="Unassembled WGS sequence"/>
</dbReference>
<accession>A0A2H3S428</accession>
<name>A0A2H3S428_FUSFU</name>
<comment type="caution">
    <text evidence="1">The sequence shown here is derived from an EMBL/GenBank/DDBJ whole genome shotgun (WGS) entry which is preliminary data.</text>
</comment>
<dbReference type="AlphaFoldDB" id="A0A2H3S428"/>
<organism evidence="1 2">
    <name type="scientific">Fusarium fujikuroi</name>
    <name type="common">Bakanae and foot rot disease fungus</name>
    <name type="synonym">Gibberella fujikuroi</name>
    <dbReference type="NCBI Taxonomy" id="5127"/>
    <lineage>
        <taxon>Eukaryota</taxon>
        <taxon>Fungi</taxon>
        <taxon>Dikarya</taxon>
        <taxon>Ascomycota</taxon>
        <taxon>Pezizomycotina</taxon>
        <taxon>Sordariomycetes</taxon>
        <taxon>Hypocreomycetidae</taxon>
        <taxon>Hypocreales</taxon>
        <taxon>Nectriaceae</taxon>
        <taxon>Fusarium</taxon>
        <taxon>Fusarium fujikuroi species complex</taxon>
    </lineage>
</organism>
<evidence type="ECO:0000313" key="1">
    <source>
        <dbReference type="EMBL" id="VTT78713.1"/>
    </source>
</evidence>